<name>A0A0L8MMK2_STRVG</name>
<dbReference type="RefSeq" id="WP_053171855.1">
    <property type="nucleotide sequence ID" value="NZ_LGUV01000199.1"/>
</dbReference>
<evidence type="ECO:0000313" key="1">
    <source>
        <dbReference type="EMBL" id="KOG51626.1"/>
    </source>
</evidence>
<dbReference type="EMBL" id="LGUV01000199">
    <property type="protein sequence ID" value="KOG51626.1"/>
    <property type="molecule type" value="Genomic_DNA"/>
</dbReference>
<organism evidence="1 2">
    <name type="scientific">Streptomyces virginiae</name>
    <name type="common">Streptomyces cinnamonensis</name>
    <dbReference type="NCBI Taxonomy" id="1961"/>
    <lineage>
        <taxon>Bacteria</taxon>
        <taxon>Bacillati</taxon>
        <taxon>Actinomycetota</taxon>
        <taxon>Actinomycetes</taxon>
        <taxon>Kitasatosporales</taxon>
        <taxon>Streptomycetaceae</taxon>
        <taxon>Streptomyces</taxon>
    </lineage>
</organism>
<proteinExistence type="predicted"/>
<dbReference type="PATRIC" id="fig|1961.12.peg.3812"/>
<evidence type="ECO:0000313" key="2">
    <source>
        <dbReference type="Proteomes" id="UP000037084"/>
    </source>
</evidence>
<reference evidence="2" key="1">
    <citation type="submission" date="2015-07" db="EMBL/GenBank/DDBJ databases">
        <authorList>
            <consortium name="Consortium for Microbial Forensics and Genomics (microFORGE)"/>
            <person name="Knight B.M."/>
            <person name="Roberts D.P."/>
            <person name="Lin D."/>
            <person name="Hari K."/>
            <person name="Fletcher J."/>
            <person name="Melcher U."/>
            <person name="Blagden T."/>
            <person name="Winegar R.A."/>
        </authorList>
    </citation>
    <scope>NUCLEOTIDE SEQUENCE [LARGE SCALE GENOMIC DNA]</scope>
    <source>
        <strain evidence="2">NRRL B-1447</strain>
    </source>
</reference>
<comment type="caution">
    <text evidence="1">The sequence shown here is derived from an EMBL/GenBank/DDBJ whole genome shotgun (WGS) entry which is preliminary data.</text>
</comment>
<dbReference type="OrthoDB" id="3650427at2"/>
<sequence length="302" mass="32913">MQKTAYVYVPTPSKTNLEVGLARGLWGWRSPTLDRAESRQAVRSLNEGDLLVLGHRGPNSRVAPGGWNSAVLQRVIIGEIIRPLFSAAEAVWADDDYPERIGMDVLEDVSPPEGVTLGSGAMEALRLSANKQGAAVLEAGVIEVTRFVESLPPVIEGSDTGSINHDGETSTATTVLRRREQAKMRRARFGNATRLTCAICGRVLPSRFVRAAHIKRRSAASRVERLMLANIIPACLMGCDELFEHGHIYVDRTGTIKASPKAEETADLAAVAARLADQPVSGLTEDQEPFFSWHRRNVAQQP</sequence>
<protein>
    <submittedName>
        <fullName evidence="1">Uncharacterized protein</fullName>
    </submittedName>
</protein>
<dbReference type="AlphaFoldDB" id="A0A0L8MMK2"/>
<accession>A0A0L8MMK2</accession>
<dbReference type="Proteomes" id="UP000037084">
    <property type="component" value="Unassembled WGS sequence"/>
</dbReference>
<gene>
    <name evidence="1" type="ORF">ADK75_16700</name>
</gene>